<reference evidence="3 4" key="1">
    <citation type="journal article" date="2013" name="Curr. Biol.">
        <title>Shared signatures of parasitism and phylogenomics unite Cryptomycota and microsporidia.</title>
        <authorList>
            <person name="James T.Y."/>
            <person name="Pelin A."/>
            <person name="Bonen L."/>
            <person name="Ahrendt S."/>
            <person name="Sain D."/>
            <person name="Corradi N."/>
            <person name="Stajich J.E."/>
        </authorList>
    </citation>
    <scope>NUCLEOTIDE SEQUENCE [LARGE SCALE GENOMIC DNA]</scope>
    <source>
        <strain evidence="3 4">CSF55</strain>
    </source>
</reference>
<evidence type="ECO:0000313" key="4">
    <source>
        <dbReference type="Proteomes" id="UP000030755"/>
    </source>
</evidence>
<name>A0A075AQB4_ROZAC</name>
<keyword evidence="1" id="KW-1133">Transmembrane helix</keyword>
<dbReference type="EMBL" id="KE561158">
    <property type="protein sequence ID" value="EPZ32345.1"/>
    <property type="molecule type" value="Genomic_DNA"/>
</dbReference>
<dbReference type="AlphaFoldDB" id="A0A075AQB4"/>
<feature type="signal peptide" evidence="2">
    <location>
        <begin position="1"/>
        <end position="19"/>
    </location>
</feature>
<organism evidence="3 4">
    <name type="scientific">Rozella allomycis (strain CSF55)</name>
    <dbReference type="NCBI Taxonomy" id="988480"/>
    <lineage>
        <taxon>Eukaryota</taxon>
        <taxon>Fungi</taxon>
        <taxon>Fungi incertae sedis</taxon>
        <taxon>Cryptomycota</taxon>
        <taxon>Cryptomycota incertae sedis</taxon>
        <taxon>Rozella</taxon>
    </lineage>
</organism>
<gene>
    <name evidence="3" type="ORF">O9G_002185</name>
</gene>
<keyword evidence="1" id="KW-0472">Membrane</keyword>
<feature type="chain" id="PRO_5001704750" evidence="2">
    <location>
        <begin position="20"/>
        <end position="188"/>
    </location>
</feature>
<keyword evidence="2" id="KW-0732">Signal</keyword>
<proteinExistence type="predicted"/>
<evidence type="ECO:0000256" key="2">
    <source>
        <dbReference type="SAM" id="SignalP"/>
    </source>
</evidence>
<protein>
    <submittedName>
        <fullName evidence="3">Uncharacterized protein</fullName>
    </submittedName>
</protein>
<evidence type="ECO:0000313" key="3">
    <source>
        <dbReference type="EMBL" id="EPZ32345.1"/>
    </source>
</evidence>
<sequence length="188" mass="21098">MRTFAVILSVASTLSTLNAHLMADIHVVKENHAIMKGHHFVDHAEMDILNSVDLRHHSLNPIAIKEHHDISEEINGQRHKLLGFDIVKTRGGCLSRKKVNSSHKKKKILEANIVSVEDSEKANSSYITPTEDKEKVLLVTQSVIGEGNTLFPMEYLKYIIPFASLVLVAGVGMFLKRKNKVHYTPLTK</sequence>
<dbReference type="Proteomes" id="UP000030755">
    <property type="component" value="Unassembled WGS sequence"/>
</dbReference>
<feature type="transmembrane region" description="Helical" evidence="1">
    <location>
        <begin position="155"/>
        <end position="175"/>
    </location>
</feature>
<keyword evidence="1" id="KW-0812">Transmembrane</keyword>
<keyword evidence="4" id="KW-1185">Reference proteome</keyword>
<evidence type="ECO:0000256" key="1">
    <source>
        <dbReference type="SAM" id="Phobius"/>
    </source>
</evidence>
<dbReference type="HOGENOM" id="CLU_1441793_0_0_1"/>
<accession>A0A075AQB4</accession>